<comment type="caution">
    <text evidence="5">The sequence shown here is derived from an EMBL/GenBank/DDBJ whole genome shotgun (WGS) entry which is preliminary data.</text>
</comment>
<dbReference type="InterPro" id="IPR015421">
    <property type="entry name" value="PyrdxlP-dep_Trfase_major"/>
</dbReference>
<dbReference type="Pfam" id="PF00155">
    <property type="entry name" value="Aminotran_1_2"/>
    <property type="match status" value="1"/>
</dbReference>
<dbReference type="InterPro" id="IPR015424">
    <property type="entry name" value="PyrdxlP-dep_Trfase"/>
</dbReference>
<dbReference type="InterPro" id="IPR015422">
    <property type="entry name" value="PyrdxlP-dep_Trfase_small"/>
</dbReference>
<dbReference type="Gene3D" id="3.40.640.10">
    <property type="entry name" value="Type I PLP-dependent aspartate aminotransferase-like (Major domain)"/>
    <property type="match status" value="1"/>
</dbReference>
<evidence type="ECO:0000313" key="5">
    <source>
        <dbReference type="EMBL" id="HIZ67640.1"/>
    </source>
</evidence>
<dbReference type="Gene3D" id="3.90.1150.10">
    <property type="entry name" value="Aspartate Aminotransferase, domain 1"/>
    <property type="match status" value="1"/>
</dbReference>
<dbReference type="SUPFAM" id="SSF53383">
    <property type="entry name" value="PLP-dependent transferases"/>
    <property type="match status" value="1"/>
</dbReference>
<feature type="domain" description="Aminotransferase class I/classII large" evidence="4">
    <location>
        <begin position="32"/>
        <end position="384"/>
    </location>
</feature>
<keyword evidence="2 5" id="KW-0032">Aminotransferase</keyword>
<dbReference type="GO" id="GO:0030170">
    <property type="term" value="F:pyridoxal phosphate binding"/>
    <property type="evidence" value="ECO:0007669"/>
    <property type="project" value="InterPro"/>
</dbReference>
<evidence type="ECO:0000256" key="1">
    <source>
        <dbReference type="ARBA" id="ARBA00001933"/>
    </source>
</evidence>
<dbReference type="PANTHER" id="PTHR42832">
    <property type="entry name" value="AMINO ACID AMINOTRANSFERASE"/>
    <property type="match status" value="1"/>
</dbReference>
<name>A0A9D2JU28_9STRE</name>
<sequence length="397" mass="43705">MFSQSQILQDLPKQFFVNLVAKVNAKQAEGYDVINLGQGNPDQPTYDFIVDALIASAKNPVSHKYSSFRGNAHFKEAVSQFYREHYQVGLNSEKEICVLGGAKIGLVEFPLALMNPGDLLLLPDPGYPDYLSSVALAQIDYATFPLTKANHFLPDLTAIPEDVAKRAKFIYVNYPNNPTGAVATADFYEELVAWAKAYDVGVISDFAYGALGAEGYENPNFLSTPGAKDVGIELYTFSKTFNMAGWRLAFAAGNAQLIEALNLLQDHLFVSVFPAIQDAGAVALLDERSKDAVADLNKTYDERRRAFVQAAEKIGWHAFDSKGSFYAWMPVPEGYDSEQFADLLLNEAHVAVAPGKAFGKQGDSYVRIGLLVDPERLVEAVERIGKLHLFEKTNSHL</sequence>
<dbReference type="AlphaFoldDB" id="A0A9D2JU28"/>
<proteinExistence type="predicted"/>
<evidence type="ECO:0000259" key="4">
    <source>
        <dbReference type="Pfam" id="PF00155"/>
    </source>
</evidence>
<accession>A0A9D2JU28</accession>
<dbReference type="InterPro" id="IPR004839">
    <property type="entry name" value="Aminotransferase_I/II_large"/>
</dbReference>
<dbReference type="GO" id="GO:0008483">
    <property type="term" value="F:transaminase activity"/>
    <property type="evidence" value="ECO:0007669"/>
    <property type="project" value="UniProtKB-KW"/>
</dbReference>
<evidence type="ECO:0000313" key="6">
    <source>
        <dbReference type="Proteomes" id="UP000824058"/>
    </source>
</evidence>
<dbReference type="Proteomes" id="UP000824058">
    <property type="component" value="Unassembled WGS sequence"/>
</dbReference>
<gene>
    <name evidence="5" type="ORF">H9965_04120</name>
</gene>
<evidence type="ECO:0000256" key="2">
    <source>
        <dbReference type="ARBA" id="ARBA00022576"/>
    </source>
</evidence>
<dbReference type="NCBIfam" id="NF005977">
    <property type="entry name" value="PRK08068.1"/>
    <property type="match status" value="1"/>
</dbReference>
<evidence type="ECO:0000256" key="3">
    <source>
        <dbReference type="ARBA" id="ARBA00022679"/>
    </source>
</evidence>
<organism evidence="5 6">
    <name type="scientific">Candidatus Streptococcus faecavium</name>
    <dbReference type="NCBI Taxonomy" id="2838763"/>
    <lineage>
        <taxon>Bacteria</taxon>
        <taxon>Bacillati</taxon>
        <taxon>Bacillota</taxon>
        <taxon>Bacilli</taxon>
        <taxon>Lactobacillales</taxon>
        <taxon>Streptococcaceae</taxon>
        <taxon>Streptococcus</taxon>
    </lineage>
</organism>
<dbReference type="InterPro" id="IPR050881">
    <property type="entry name" value="LL-DAP_aminotransferase"/>
</dbReference>
<protein>
    <submittedName>
        <fullName evidence="5">Pyridoxal phosphate-dependent aminotransferase</fullName>
    </submittedName>
</protein>
<comment type="cofactor">
    <cofactor evidence="1">
        <name>pyridoxal 5'-phosphate</name>
        <dbReference type="ChEBI" id="CHEBI:597326"/>
    </cofactor>
</comment>
<reference evidence="5" key="1">
    <citation type="journal article" date="2021" name="PeerJ">
        <title>Extensive microbial diversity within the chicken gut microbiome revealed by metagenomics and culture.</title>
        <authorList>
            <person name="Gilroy R."/>
            <person name="Ravi A."/>
            <person name="Getino M."/>
            <person name="Pursley I."/>
            <person name="Horton D.L."/>
            <person name="Alikhan N.F."/>
            <person name="Baker D."/>
            <person name="Gharbi K."/>
            <person name="Hall N."/>
            <person name="Watson M."/>
            <person name="Adriaenssens E.M."/>
            <person name="Foster-Nyarko E."/>
            <person name="Jarju S."/>
            <person name="Secka A."/>
            <person name="Antonio M."/>
            <person name="Oren A."/>
            <person name="Chaudhuri R.R."/>
            <person name="La Ragione R."/>
            <person name="Hildebrand F."/>
            <person name="Pallen M.J."/>
        </authorList>
    </citation>
    <scope>NUCLEOTIDE SEQUENCE</scope>
    <source>
        <strain evidence="5">ChiBcolR9-63</strain>
    </source>
</reference>
<dbReference type="CDD" id="cd00609">
    <property type="entry name" value="AAT_like"/>
    <property type="match status" value="1"/>
</dbReference>
<dbReference type="EMBL" id="DXBD01000031">
    <property type="protein sequence ID" value="HIZ67640.1"/>
    <property type="molecule type" value="Genomic_DNA"/>
</dbReference>
<reference evidence="5" key="2">
    <citation type="submission" date="2021-04" db="EMBL/GenBank/DDBJ databases">
        <authorList>
            <person name="Gilroy R."/>
        </authorList>
    </citation>
    <scope>NUCLEOTIDE SEQUENCE</scope>
    <source>
        <strain evidence="5">ChiBcolR9-63</strain>
    </source>
</reference>
<keyword evidence="3" id="KW-0808">Transferase</keyword>
<dbReference type="PANTHER" id="PTHR42832:SF3">
    <property type="entry name" value="L-GLUTAMINE--4-(METHYLSULFANYL)-2-OXOBUTANOATE AMINOTRANSFERASE"/>
    <property type="match status" value="1"/>
</dbReference>